<evidence type="ECO:0000313" key="2">
    <source>
        <dbReference type="EMBL" id="KAA8899549.1"/>
    </source>
</evidence>
<feature type="compositionally biased region" description="Polar residues" evidence="1">
    <location>
        <begin position="386"/>
        <end position="411"/>
    </location>
</feature>
<name>A0A642UID4_DIURU</name>
<feature type="region of interest" description="Disordered" evidence="1">
    <location>
        <begin position="296"/>
        <end position="328"/>
    </location>
</feature>
<feature type="region of interest" description="Disordered" evidence="1">
    <location>
        <begin position="1"/>
        <end position="124"/>
    </location>
</feature>
<feature type="compositionally biased region" description="Low complexity" evidence="1">
    <location>
        <begin position="172"/>
        <end position="182"/>
    </location>
</feature>
<sequence>MDTHLSPGVRRHRHRRSAAISGDFDAQGFVFSPPVAKTPASAPPSPPPTDGDHEPFNNLDDFATKPSEFSFPMAPAPASASTSALNSPIRLGHPGSHRRTRSSSSAQRPRYIEPPASALTPKSGTIDLDEILRASESAASVTGASGPSFSGGAPLALAAEDVFLASPFFKTSSSNQSMLTSSPIGHREDAIAEEEDDDADARHEVSIDDAASVDEYYLPPPNQDVYSHGSASSSTTSLTKSSSQAAPVWSANSSRDSVKGSTTPPPTMVHRRRRSGAMAPRYSIFYDQSNRISNAMRNASSDSIPLTRTTSQSGGSTPNSSLAPPVAQLLAPKDRFLGHSASLPSLKSASAAGTDRRVPRFVELRRHSPPMAPPIPAPLASAPKFTPTSSMAMSGLGSSRLSKNYSSSPVSIHSDHTGEVISNSATDITEYDPPTPKGEYTLRPPSAAPSSTVVSATPSIVVSESANVSSSSTDSTMLEEAPTPRPPVKPTTPQLSGSVTSVSSVPTPPAPKSVPTPPQTPPQRTQARYPTSPAKSTSNIDVPRRRPQTSSQTRHIKAKSVNLESLAQTHAQAQKQADSVEKKKKRGSKFVQWLKKLKEESKVSI</sequence>
<feature type="compositionally biased region" description="Pro residues" evidence="1">
    <location>
        <begin position="506"/>
        <end position="521"/>
    </location>
</feature>
<dbReference type="OMA" id="PANFYYD"/>
<evidence type="ECO:0000256" key="1">
    <source>
        <dbReference type="SAM" id="MobiDB-lite"/>
    </source>
</evidence>
<protein>
    <submittedName>
        <fullName evidence="2">Uncharacterized protein</fullName>
    </submittedName>
</protein>
<feature type="compositionally biased region" description="Polar residues" evidence="1">
    <location>
        <begin position="568"/>
        <end position="577"/>
    </location>
</feature>
<evidence type="ECO:0000313" key="3">
    <source>
        <dbReference type="Proteomes" id="UP000449547"/>
    </source>
</evidence>
<comment type="caution">
    <text evidence="2">The sequence shown here is derived from an EMBL/GenBank/DDBJ whole genome shotgun (WGS) entry which is preliminary data.</text>
</comment>
<feature type="compositionally biased region" description="Polar residues" evidence="1">
    <location>
        <begin position="250"/>
        <end position="262"/>
    </location>
</feature>
<gene>
    <name evidence="2" type="ORF">DIURU_004216</name>
</gene>
<dbReference type="RefSeq" id="XP_034010950.1">
    <property type="nucleotide sequence ID" value="XM_034157065.1"/>
</dbReference>
<dbReference type="GeneID" id="54782867"/>
<feature type="compositionally biased region" description="Low complexity" evidence="1">
    <location>
        <begin position="66"/>
        <end position="88"/>
    </location>
</feature>
<feature type="compositionally biased region" description="Polar residues" evidence="1">
    <location>
        <begin position="296"/>
        <end position="322"/>
    </location>
</feature>
<feature type="region of interest" description="Disordered" evidence="1">
    <location>
        <begin position="172"/>
        <end position="282"/>
    </location>
</feature>
<dbReference type="OrthoDB" id="3981301at2759"/>
<feature type="compositionally biased region" description="Low complexity" evidence="1">
    <location>
        <begin position="227"/>
        <end position="246"/>
    </location>
</feature>
<dbReference type="AlphaFoldDB" id="A0A642UID4"/>
<dbReference type="VEuPathDB" id="FungiDB:DIURU_004216"/>
<accession>A0A642UID4</accession>
<proteinExistence type="predicted"/>
<organism evidence="2 3">
    <name type="scientific">Diutina rugosa</name>
    <name type="common">Yeast</name>
    <name type="synonym">Candida rugosa</name>
    <dbReference type="NCBI Taxonomy" id="5481"/>
    <lineage>
        <taxon>Eukaryota</taxon>
        <taxon>Fungi</taxon>
        <taxon>Dikarya</taxon>
        <taxon>Ascomycota</taxon>
        <taxon>Saccharomycotina</taxon>
        <taxon>Pichiomycetes</taxon>
        <taxon>Debaryomycetaceae</taxon>
        <taxon>Diutina</taxon>
    </lineage>
</organism>
<reference evidence="2 3" key="1">
    <citation type="submission" date="2019-07" db="EMBL/GenBank/DDBJ databases">
        <title>Genome assembly of two rare yeast pathogens: Diutina rugosa and Trichomonascus ciferrii.</title>
        <authorList>
            <person name="Mixao V."/>
            <person name="Saus E."/>
            <person name="Hansen A."/>
            <person name="Lass-Flor C."/>
            <person name="Gabaldon T."/>
        </authorList>
    </citation>
    <scope>NUCLEOTIDE SEQUENCE [LARGE SCALE GENOMIC DNA]</scope>
    <source>
        <strain evidence="2 3">CBS 613</strain>
    </source>
</reference>
<dbReference type="Proteomes" id="UP000449547">
    <property type="component" value="Unassembled WGS sequence"/>
</dbReference>
<dbReference type="EMBL" id="SWFT01000122">
    <property type="protein sequence ID" value="KAA8899549.1"/>
    <property type="molecule type" value="Genomic_DNA"/>
</dbReference>
<feature type="region of interest" description="Disordered" evidence="1">
    <location>
        <begin position="366"/>
        <end position="557"/>
    </location>
</feature>
<feature type="compositionally biased region" description="Low complexity" evidence="1">
    <location>
        <begin position="491"/>
        <end position="505"/>
    </location>
</feature>
<keyword evidence="3" id="KW-1185">Reference proteome</keyword>
<feature type="region of interest" description="Disordered" evidence="1">
    <location>
        <begin position="568"/>
        <end position="587"/>
    </location>
</feature>
<feature type="compositionally biased region" description="Low complexity" evidence="1">
    <location>
        <begin position="444"/>
        <end position="475"/>
    </location>
</feature>